<protein>
    <recommendedName>
        <fullName evidence="2">Superoxide dismutase [Cu-Zn]</fullName>
        <ecNumber evidence="2">1.15.1.1</ecNumber>
    </recommendedName>
</protein>
<accession>A0A1W1YN08</accession>
<dbReference type="Pfam" id="PF00080">
    <property type="entry name" value="Sod_Cu"/>
    <property type="match status" value="1"/>
</dbReference>
<evidence type="ECO:0000256" key="2">
    <source>
        <dbReference type="RuleBase" id="RU000393"/>
    </source>
</evidence>
<dbReference type="SUPFAM" id="SSF49329">
    <property type="entry name" value="Cu,Zn superoxide dismutase-like"/>
    <property type="match status" value="1"/>
</dbReference>
<feature type="domain" description="Superoxide dismutase copper/zinc binding" evidence="4">
    <location>
        <begin position="46"/>
        <end position="175"/>
    </location>
</feature>
<keyword evidence="2" id="KW-0479">Metal-binding</keyword>
<keyword evidence="2" id="KW-0560">Oxidoreductase</keyword>
<evidence type="ECO:0000313" key="6">
    <source>
        <dbReference type="Proteomes" id="UP000192708"/>
    </source>
</evidence>
<dbReference type="InterPro" id="IPR001424">
    <property type="entry name" value="SOD_Cu_Zn_dom"/>
</dbReference>
<comment type="similarity">
    <text evidence="1 2">Belongs to the Cu-Zn superoxide dismutase family.</text>
</comment>
<dbReference type="STRING" id="1938817.SAMN06296008_103200"/>
<evidence type="ECO:0000259" key="4">
    <source>
        <dbReference type="Pfam" id="PF00080"/>
    </source>
</evidence>
<dbReference type="InterPro" id="IPR018152">
    <property type="entry name" value="SOD_Cu/Zn_BS"/>
</dbReference>
<dbReference type="EC" id="1.15.1.1" evidence="2"/>
<dbReference type="PRINTS" id="PR00068">
    <property type="entry name" value="CUZNDISMTASE"/>
</dbReference>
<sequence length="176" mass="18441">MSKKNPTSCLSSTLLLSCVVLLASCQLLSETPRAVSVLQAKSGSNIQGSISFTQSGNNVLVTGTFSGLTPNSEQGIHIHEFGDCSALDAASAGGHYNPNSLKHGKHDSFSSHAGDMPNLKVDANGNSYYQASLNHVSLVGEQNILGKSVVVHRNKDDYVTQPAGNSGERIGCGIIR</sequence>
<dbReference type="Gene3D" id="2.60.40.200">
    <property type="entry name" value="Superoxide dismutase, copper/zinc binding domain"/>
    <property type="match status" value="1"/>
</dbReference>
<reference evidence="5 6" key="1">
    <citation type="submission" date="2017-04" db="EMBL/GenBank/DDBJ databases">
        <authorList>
            <person name="Afonso C.L."/>
            <person name="Miller P.J."/>
            <person name="Scott M.A."/>
            <person name="Spackman E."/>
            <person name="Goraichik I."/>
            <person name="Dimitrov K.M."/>
            <person name="Suarez D.L."/>
            <person name="Swayne D.E."/>
        </authorList>
    </citation>
    <scope>NUCLEOTIDE SEQUENCE [LARGE SCALE GENOMIC DNA]</scope>
    <source>
        <strain evidence="5 6">VK13</strain>
    </source>
</reference>
<dbReference type="RefSeq" id="WP_234986890.1">
    <property type="nucleotide sequence ID" value="NZ_FWXJ01000003.1"/>
</dbReference>
<evidence type="ECO:0000256" key="3">
    <source>
        <dbReference type="SAM" id="SignalP"/>
    </source>
</evidence>
<comment type="catalytic activity">
    <reaction evidence="2">
        <text>2 superoxide + 2 H(+) = H2O2 + O2</text>
        <dbReference type="Rhea" id="RHEA:20696"/>
        <dbReference type="ChEBI" id="CHEBI:15378"/>
        <dbReference type="ChEBI" id="CHEBI:15379"/>
        <dbReference type="ChEBI" id="CHEBI:16240"/>
        <dbReference type="ChEBI" id="CHEBI:18421"/>
        <dbReference type="EC" id="1.15.1.1"/>
    </reaction>
</comment>
<organism evidence="5 6">
    <name type="scientific">Polynucleobacter kasalickyi</name>
    <dbReference type="NCBI Taxonomy" id="1938817"/>
    <lineage>
        <taxon>Bacteria</taxon>
        <taxon>Pseudomonadati</taxon>
        <taxon>Pseudomonadota</taxon>
        <taxon>Betaproteobacteria</taxon>
        <taxon>Burkholderiales</taxon>
        <taxon>Burkholderiaceae</taxon>
        <taxon>Polynucleobacter</taxon>
    </lineage>
</organism>
<dbReference type="PROSITE" id="PS00332">
    <property type="entry name" value="SOD_CU_ZN_2"/>
    <property type="match status" value="1"/>
</dbReference>
<comment type="cofactor">
    <cofactor evidence="2">
        <name>Zn(2+)</name>
        <dbReference type="ChEBI" id="CHEBI:29105"/>
    </cofactor>
    <text evidence="2">Binds 1 zinc ion per subunit.</text>
</comment>
<feature type="signal peptide" evidence="3">
    <location>
        <begin position="1"/>
        <end position="29"/>
    </location>
</feature>
<evidence type="ECO:0000256" key="1">
    <source>
        <dbReference type="ARBA" id="ARBA00010457"/>
    </source>
</evidence>
<dbReference type="CDD" id="cd00305">
    <property type="entry name" value="Cu-Zn_Superoxide_Dismutase"/>
    <property type="match status" value="1"/>
</dbReference>
<keyword evidence="6" id="KW-1185">Reference proteome</keyword>
<keyword evidence="2" id="KW-0186">Copper</keyword>
<dbReference type="GO" id="GO:0004784">
    <property type="term" value="F:superoxide dismutase activity"/>
    <property type="evidence" value="ECO:0007669"/>
    <property type="project" value="UniProtKB-EC"/>
</dbReference>
<dbReference type="AlphaFoldDB" id="A0A1W1YN08"/>
<dbReference type="GO" id="GO:0005507">
    <property type="term" value="F:copper ion binding"/>
    <property type="evidence" value="ECO:0007669"/>
    <property type="project" value="InterPro"/>
</dbReference>
<keyword evidence="2" id="KW-0862">Zinc</keyword>
<feature type="chain" id="PRO_5010696141" description="Superoxide dismutase [Cu-Zn]" evidence="3">
    <location>
        <begin position="30"/>
        <end position="176"/>
    </location>
</feature>
<comment type="function">
    <text evidence="2">Destroys radicals which are normally produced within the cells and which are toxic to biological systems.</text>
</comment>
<dbReference type="PROSITE" id="PS51257">
    <property type="entry name" value="PROKAR_LIPOPROTEIN"/>
    <property type="match status" value="1"/>
</dbReference>
<dbReference type="InterPro" id="IPR024134">
    <property type="entry name" value="SOD_Cu/Zn_/chaperone"/>
</dbReference>
<dbReference type="InterPro" id="IPR036423">
    <property type="entry name" value="SOD-like_Cu/Zn_dom_sf"/>
</dbReference>
<keyword evidence="3" id="KW-0732">Signal</keyword>
<evidence type="ECO:0000313" key="5">
    <source>
        <dbReference type="EMBL" id="SMC37539.1"/>
    </source>
</evidence>
<dbReference type="EMBL" id="FWXJ01000003">
    <property type="protein sequence ID" value="SMC37539.1"/>
    <property type="molecule type" value="Genomic_DNA"/>
</dbReference>
<dbReference type="Proteomes" id="UP000192708">
    <property type="component" value="Unassembled WGS sequence"/>
</dbReference>
<name>A0A1W1YN08_9BURK</name>
<dbReference type="PROSITE" id="PS00087">
    <property type="entry name" value="SOD_CU_ZN_1"/>
    <property type="match status" value="1"/>
</dbReference>
<dbReference type="PANTHER" id="PTHR10003">
    <property type="entry name" value="SUPEROXIDE DISMUTASE CU-ZN -RELATED"/>
    <property type="match status" value="1"/>
</dbReference>
<proteinExistence type="inferred from homology"/>
<gene>
    <name evidence="5" type="ORF">SAMN06296008_103200</name>
</gene>
<comment type="cofactor">
    <cofactor evidence="2">
        <name>Cu cation</name>
        <dbReference type="ChEBI" id="CHEBI:23378"/>
    </cofactor>
    <text evidence="2">Binds 1 copper ion per subunit.</text>
</comment>